<accession>A0A0A9AAA3</accession>
<reference evidence="1" key="1">
    <citation type="submission" date="2014-09" db="EMBL/GenBank/DDBJ databases">
        <authorList>
            <person name="Magalhaes I.L.F."/>
            <person name="Oliveira U."/>
            <person name="Santos F.R."/>
            <person name="Vidigal T.H.D.A."/>
            <person name="Brescovit A.D."/>
            <person name="Santos A.J."/>
        </authorList>
    </citation>
    <scope>NUCLEOTIDE SEQUENCE</scope>
    <source>
        <tissue evidence="1">Shoot tissue taken approximately 20 cm above the soil surface</tissue>
    </source>
</reference>
<reference evidence="1" key="2">
    <citation type="journal article" date="2015" name="Data Brief">
        <title>Shoot transcriptome of the giant reed, Arundo donax.</title>
        <authorList>
            <person name="Barrero R.A."/>
            <person name="Guerrero F.D."/>
            <person name="Moolhuijzen P."/>
            <person name="Goolsby J.A."/>
            <person name="Tidwell J."/>
            <person name="Bellgard S.E."/>
            <person name="Bellgard M.I."/>
        </authorList>
    </citation>
    <scope>NUCLEOTIDE SEQUENCE</scope>
    <source>
        <tissue evidence="1">Shoot tissue taken approximately 20 cm above the soil surface</tissue>
    </source>
</reference>
<dbReference type="EMBL" id="GBRH01253918">
    <property type="protein sequence ID" value="JAD43977.1"/>
    <property type="molecule type" value="Transcribed_RNA"/>
</dbReference>
<organism evidence="1">
    <name type="scientific">Arundo donax</name>
    <name type="common">Giant reed</name>
    <name type="synonym">Donax arundinaceus</name>
    <dbReference type="NCBI Taxonomy" id="35708"/>
    <lineage>
        <taxon>Eukaryota</taxon>
        <taxon>Viridiplantae</taxon>
        <taxon>Streptophyta</taxon>
        <taxon>Embryophyta</taxon>
        <taxon>Tracheophyta</taxon>
        <taxon>Spermatophyta</taxon>
        <taxon>Magnoliopsida</taxon>
        <taxon>Liliopsida</taxon>
        <taxon>Poales</taxon>
        <taxon>Poaceae</taxon>
        <taxon>PACMAD clade</taxon>
        <taxon>Arundinoideae</taxon>
        <taxon>Arundineae</taxon>
        <taxon>Arundo</taxon>
    </lineage>
</organism>
<proteinExistence type="predicted"/>
<protein>
    <submittedName>
        <fullName evidence="1">Uncharacterized protein</fullName>
    </submittedName>
</protein>
<sequence>MLVQLPNFQSDPSRHVYMMGIDISNGQVMGDGVIVPTIVTSSSFYEKCCGINYSIVVTIC</sequence>
<dbReference type="AlphaFoldDB" id="A0A0A9AAA3"/>
<evidence type="ECO:0000313" key="1">
    <source>
        <dbReference type="EMBL" id="JAD43977.1"/>
    </source>
</evidence>
<name>A0A0A9AAA3_ARUDO</name>